<dbReference type="AlphaFoldDB" id="A0A502I8W5"/>
<proteinExistence type="predicted"/>
<dbReference type="Proteomes" id="UP000317933">
    <property type="component" value="Unassembled WGS sequence"/>
</dbReference>
<comment type="caution">
    <text evidence="1">The sequence shown here is derived from an EMBL/GenBank/DDBJ whole genome shotgun (WGS) entry which is preliminary data.</text>
</comment>
<protein>
    <submittedName>
        <fullName evidence="1">Uncharacterized protein</fullName>
    </submittedName>
</protein>
<sequence length="79" mass="8790">MTVWRRVGYRDVNITQGCGEAEDAFASKPAPTFEIHSNVGAGLLAIKVGTTLRRRQSSSAFTDLGDSRKLRRLRLTLLR</sequence>
<reference evidence="1 2" key="1">
    <citation type="journal article" date="2019" name="Environ. Microbiol.">
        <title>Species interactions and distinct microbial communities in high Arctic permafrost affected cryosols are associated with the CH4 and CO2 gas fluxes.</title>
        <authorList>
            <person name="Altshuler I."/>
            <person name="Hamel J."/>
            <person name="Turney S."/>
            <person name="Magnuson E."/>
            <person name="Levesque R."/>
            <person name="Greer C."/>
            <person name="Whyte L.G."/>
        </authorList>
    </citation>
    <scope>NUCLEOTIDE SEQUENCE [LARGE SCALE GENOMIC DNA]</scope>
    <source>
        <strain evidence="1 2">E3</strain>
    </source>
</reference>
<evidence type="ECO:0000313" key="1">
    <source>
        <dbReference type="EMBL" id="TPG81768.1"/>
    </source>
</evidence>
<organism evidence="1 2">
    <name type="scientific">Pseudomonas arsenicoxydans</name>
    <dbReference type="NCBI Taxonomy" id="702115"/>
    <lineage>
        <taxon>Bacteria</taxon>
        <taxon>Pseudomonadati</taxon>
        <taxon>Pseudomonadota</taxon>
        <taxon>Gammaproteobacteria</taxon>
        <taxon>Pseudomonadales</taxon>
        <taxon>Pseudomonadaceae</taxon>
        <taxon>Pseudomonas</taxon>
    </lineage>
</organism>
<gene>
    <name evidence="1" type="ORF">EAH78_02390</name>
</gene>
<dbReference type="EMBL" id="RCZE01000001">
    <property type="protein sequence ID" value="TPG81768.1"/>
    <property type="molecule type" value="Genomic_DNA"/>
</dbReference>
<accession>A0A502I8W5</accession>
<name>A0A502I8W5_9PSED</name>
<evidence type="ECO:0000313" key="2">
    <source>
        <dbReference type="Proteomes" id="UP000317933"/>
    </source>
</evidence>